<evidence type="ECO:0000313" key="1">
    <source>
        <dbReference type="EMBL" id="KAG8226832.1"/>
    </source>
</evidence>
<keyword evidence="2" id="KW-1185">Reference proteome</keyword>
<sequence>MEQECCDLSNKEEEEYPTRYAGWRKGGYRPLKKGGEGELYPNTDVSVWLRSCTEEVNHPIKGKTT</sequence>
<organism evidence="1 2">
    <name type="scientific">Ladona fulva</name>
    <name type="common">Scarce chaser dragonfly</name>
    <name type="synonym">Libellula fulva</name>
    <dbReference type="NCBI Taxonomy" id="123851"/>
    <lineage>
        <taxon>Eukaryota</taxon>
        <taxon>Metazoa</taxon>
        <taxon>Ecdysozoa</taxon>
        <taxon>Arthropoda</taxon>
        <taxon>Hexapoda</taxon>
        <taxon>Insecta</taxon>
        <taxon>Pterygota</taxon>
        <taxon>Palaeoptera</taxon>
        <taxon>Odonata</taxon>
        <taxon>Epiprocta</taxon>
        <taxon>Anisoptera</taxon>
        <taxon>Libelluloidea</taxon>
        <taxon>Libellulidae</taxon>
        <taxon>Ladona</taxon>
    </lineage>
</organism>
<gene>
    <name evidence="1" type="ORF">J437_LFUL007092</name>
</gene>
<evidence type="ECO:0000313" key="2">
    <source>
        <dbReference type="Proteomes" id="UP000792457"/>
    </source>
</evidence>
<dbReference type="OrthoDB" id="1069523at2759"/>
<dbReference type="EMBL" id="KZ308299">
    <property type="protein sequence ID" value="KAG8226832.1"/>
    <property type="molecule type" value="Genomic_DNA"/>
</dbReference>
<feature type="non-terminal residue" evidence="1">
    <location>
        <position position="1"/>
    </location>
</feature>
<protein>
    <submittedName>
        <fullName evidence="1">Uncharacterized protein</fullName>
    </submittedName>
</protein>
<comment type="caution">
    <text evidence="1">The sequence shown here is derived from an EMBL/GenBank/DDBJ whole genome shotgun (WGS) entry which is preliminary data.</text>
</comment>
<accession>A0A8K0K1Z5</accession>
<reference evidence="1" key="1">
    <citation type="submission" date="2013-04" db="EMBL/GenBank/DDBJ databases">
        <authorList>
            <person name="Qu J."/>
            <person name="Murali S.C."/>
            <person name="Bandaranaike D."/>
            <person name="Bellair M."/>
            <person name="Blankenburg K."/>
            <person name="Chao H."/>
            <person name="Dinh H."/>
            <person name="Doddapaneni H."/>
            <person name="Downs B."/>
            <person name="Dugan-Rocha S."/>
            <person name="Elkadiri S."/>
            <person name="Gnanaolivu R.D."/>
            <person name="Hernandez B."/>
            <person name="Javaid M."/>
            <person name="Jayaseelan J.C."/>
            <person name="Lee S."/>
            <person name="Li M."/>
            <person name="Ming W."/>
            <person name="Munidasa M."/>
            <person name="Muniz J."/>
            <person name="Nguyen L."/>
            <person name="Ongeri F."/>
            <person name="Osuji N."/>
            <person name="Pu L.-L."/>
            <person name="Puazo M."/>
            <person name="Qu C."/>
            <person name="Quiroz J."/>
            <person name="Raj R."/>
            <person name="Weissenberger G."/>
            <person name="Xin Y."/>
            <person name="Zou X."/>
            <person name="Han Y."/>
            <person name="Richards S."/>
            <person name="Worley K."/>
            <person name="Muzny D."/>
            <person name="Gibbs R."/>
        </authorList>
    </citation>
    <scope>NUCLEOTIDE SEQUENCE</scope>
    <source>
        <strain evidence="1">Sampled in the wild</strain>
    </source>
</reference>
<dbReference type="Proteomes" id="UP000792457">
    <property type="component" value="Unassembled WGS sequence"/>
</dbReference>
<reference evidence="1" key="2">
    <citation type="submission" date="2017-10" db="EMBL/GenBank/DDBJ databases">
        <title>Ladona fulva Genome sequencing and assembly.</title>
        <authorList>
            <person name="Murali S."/>
            <person name="Richards S."/>
            <person name="Bandaranaike D."/>
            <person name="Bellair M."/>
            <person name="Blankenburg K."/>
            <person name="Chao H."/>
            <person name="Dinh H."/>
            <person name="Doddapaneni H."/>
            <person name="Dugan-Rocha S."/>
            <person name="Elkadiri S."/>
            <person name="Gnanaolivu R."/>
            <person name="Hernandez B."/>
            <person name="Skinner E."/>
            <person name="Javaid M."/>
            <person name="Lee S."/>
            <person name="Li M."/>
            <person name="Ming W."/>
            <person name="Munidasa M."/>
            <person name="Muniz J."/>
            <person name="Nguyen L."/>
            <person name="Hughes D."/>
            <person name="Osuji N."/>
            <person name="Pu L.-L."/>
            <person name="Puazo M."/>
            <person name="Qu C."/>
            <person name="Quiroz J."/>
            <person name="Raj R."/>
            <person name="Weissenberger G."/>
            <person name="Xin Y."/>
            <person name="Zou X."/>
            <person name="Han Y."/>
            <person name="Worley K."/>
            <person name="Muzny D."/>
            <person name="Gibbs R."/>
        </authorList>
    </citation>
    <scope>NUCLEOTIDE SEQUENCE</scope>
    <source>
        <strain evidence="1">Sampled in the wild</strain>
    </source>
</reference>
<name>A0A8K0K1Z5_LADFU</name>
<proteinExistence type="predicted"/>
<dbReference type="AlphaFoldDB" id="A0A8K0K1Z5"/>